<keyword evidence="4 10" id="KW-0347">Helicase</keyword>
<dbReference type="InterPro" id="IPR013986">
    <property type="entry name" value="DExx_box_DNA_helicase_dom_sf"/>
</dbReference>
<evidence type="ECO:0000256" key="7">
    <source>
        <dbReference type="ARBA" id="ARBA00034617"/>
    </source>
</evidence>
<dbReference type="Pfam" id="PF13361">
    <property type="entry name" value="UvrD_C"/>
    <property type="match status" value="2"/>
</dbReference>
<dbReference type="EC" id="5.6.2.4" evidence="8"/>
<feature type="binding site" evidence="10">
    <location>
        <begin position="30"/>
        <end position="37"/>
    </location>
    <ligand>
        <name>ATP</name>
        <dbReference type="ChEBI" id="CHEBI:30616"/>
    </ligand>
</feature>
<dbReference type="GO" id="GO:0003677">
    <property type="term" value="F:DNA binding"/>
    <property type="evidence" value="ECO:0007669"/>
    <property type="project" value="InterPro"/>
</dbReference>
<dbReference type="PROSITE" id="PS51198">
    <property type="entry name" value="UVRD_HELICASE_ATP_BIND"/>
    <property type="match status" value="1"/>
</dbReference>
<reference evidence="14" key="1">
    <citation type="submission" date="2016-04" db="EMBL/GenBank/DDBJ databases">
        <title>Peptidophaga gingivicola gen. nov., sp. nov., isolated from human subgingival plaque.</title>
        <authorList>
            <person name="Beall C.J."/>
            <person name="Mokrzan E.M."/>
            <person name="Griffen A.L."/>
            <person name="Leys E.J."/>
        </authorList>
    </citation>
    <scope>NUCLEOTIDE SEQUENCE [LARGE SCALE GENOMIC DNA]</scope>
    <source>
        <strain evidence="14">BA112</strain>
    </source>
</reference>
<evidence type="ECO:0000256" key="9">
    <source>
        <dbReference type="ARBA" id="ARBA00048988"/>
    </source>
</evidence>
<organism evidence="14 15">
    <name type="scientific">Peptidiphaga gingivicola</name>
    <dbReference type="NCBI Taxonomy" id="2741497"/>
    <lineage>
        <taxon>Bacteria</taxon>
        <taxon>Bacillati</taxon>
        <taxon>Actinomycetota</taxon>
        <taxon>Actinomycetes</taxon>
        <taxon>Actinomycetales</taxon>
        <taxon>Actinomycetaceae</taxon>
        <taxon>Peptidiphaga</taxon>
    </lineage>
</organism>
<dbReference type="InterPro" id="IPR044876">
    <property type="entry name" value="HRDC_dom_sf"/>
</dbReference>
<dbReference type="InterPro" id="IPR027417">
    <property type="entry name" value="P-loop_NTPase"/>
</dbReference>
<dbReference type="OrthoDB" id="9806690at2"/>
<evidence type="ECO:0000259" key="11">
    <source>
        <dbReference type="PROSITE" id="PS50967"/>
    </source>
</evidence>
<keyword evidence="3 10" id="KW-0378">Hydrolase</keyword>
<evidence type="ECO:0000256" key="1">
    <source>
        <dbReference type="ARBA" id="ARBA00009922"/>
    </source>
</evidence>
<dbReference type="PROSITE" id="PS51217">
    <property type="entry name" value="UVRD_HELICASE_CTER"/>
    <property type="match status" value="1"/>
</dbReference>
<dbReference type="AlphaFoldDB" id="A0A179B2D9"/>
<dbReference type="InterPro" id="IPR014016">
    <property type="entry name" value="UvrD-like_ATP-bd"/>
</dbReference>
<feature type="domain" description="UvrD-like helicase C-terminal" evidence="13">
    <location>
        <begin position="292"/>
        <end position="536"/>
    </location>
</feature>
<evidence type="ECO:0000313" key="14">
    <source>
        <dbReference type="EMBL" id="OAP85555.1"/>
    </source>
</evidence>
<keyword evidence="6" id="KW-0413">Isomerase</keyword>
<evidence type="ECO:0000256" key="8">
    <source>
        <dbReference type="ARBA" id="ARBA00034808"/>
    </source>
</evidence>
<dbReference type="GO" id="GO:0005524">
    <property type="term" value="F:ATP binding"/>
    <property type="evidence" value="ECO:0007669"/>
    <property type="project" value="UniProtKB-UniRule"/>
</dbReference>
<dbReference type="GO" id="GO:0016887">
    <property type="term" value="F:ATP hydrolysis activity"/>
    <property type="evidence" value="ECO:0007669"/>
    <property type="project" value="RHEA"/>
</dbReference>
<gene>
    <name evidence="14" type="ORF">A4H34_08110</name>
</gene>
<evidence type="ECO:0000256" key="10">
    <source>
        <dbReference type="PROSITE-ProRule" id="PRU00560"/>
    </source>
</evidence>
<evidence type="ECO:0000256" key="2">
    <source>
        <dbReference type="ARBA" id="ARBA00022741"/>
    </source>
</evidence>
<keyword evidence="15" id="KW-1185">Reference proteome</keyword>
<comment type="similarity">
    <text evidence="1">Belongs to the helicase family. UvrD subfamily.</text>
</comment>
<feature type="domain" description="UvrD-like helicase ATP-binding" evidence="12">
    <location>
        <begin position="9"/>
        <end position="291"/>
    </location>
</feature>
<dbReference type="Gene3D" id="1.10.10.160">
    <property type="match status" value="1"/>
</dbReference>
<dbReference type="GO" id="GO:0005829">
    <property type="term" value="C:cytosol"/>
    <property type="evidence" value="ECO:0007669"/>
    <property type="project" value="TreeGrafter"/>
</dbReference>
<dbReference type="Gene3D" id="1.10.150.80">
    <property type="entry name" value="HRDC domain"/>
    <property type="match status" value="1"/>
</dbReference>
<name>A0A179B2D9_9ACTO</name>
<proteinExistence type="inferred from homology"/>
<comment type="catalytic activity">
    <reaction evidence="7">
        <text>Couples ATP hydrolysis with the unwinding of duplex DNA by translocating in the 3'-5' direction.</text>
        <dbReference type="EC" id="5.6.2.4"/>
    </reaction>
</comment>
<dbReference type="PANTHER" id="PTHR11070">
    <property type="entry name" value="UVRD / RECB / PCRA DNA HELICASE FAMILY MEMBER"/>
    <property type="match status" value="1"/>
</dbReference>
<dbReference type="Gene3D" id="1.10.486.10">
    <property type="entry name" value="PCRA, domain 4"/>
    <property type="match status" value="1"/>
</dbReference>
<evidence type="ECO:0000256" key="6">
    <source>
        <dbReference type="ARBA" id="ARBA00023235"/>
    </source>
</evidence>
<dbReference type="RefSeq" id="WP_064231765.1">
    <property type="nucleotide sequence ID" value="NZ_LVZK01000002.1"/>
</dbReference>
<dbReference type="PANTHER" id="PTHR11070:SF69">
    <property type="entry name" value="ATP-DEPENDENT DNA HELICASE UVRD2"/>
    <property type="match status" value="1"/>
</dbReference>
<dbReference type="PROSITE" id="PS50967">
    <property type="entry name" value="HRDC"/>
    <property type="match status" value="1"/>
</dbReference>
<dbReference type="Pfam" id="PF00570">
    <property type="entry name" value="HRDC"/>
    <property type="match status" value="1"/>
</dbReference>
<evidence type="ECO:0000313" key="15">
    <source>
        <dbReference type="Proteomes" id="UP000078368"/>
    </source>
</evidence>
<evidence type="ECO:0000259" key="12">
    <source>
        <dbReference type="PROSITE" id="PS51198"/>
    </source>
</evidence>
<dbReference type="EMBL" id="LVZK01000002">
    <property type="protein sequence ID" value="OAP85555.1"/>
    <property type="molecule type" value="Genomic_DNA"/>
</dbReference>
<dbReference type="InterPro" id="IPR010997">
    <property type="entry name" value="HRDC-like_sf"/>
</dbReference>
<dbReference type="InterPro" id="IPR002121">
    <property type="entry name" value="HRDC_dom"/>
</dbReference>
<dbReference type="CDD" id="cd17932">
    <property type="entry name" value="DEXQc_UvrD"/>
    <property type="match status" value="1"/>
</dbReference>
<evidence type="ECO:0000259" key="13">
    <source>
        <dbReference type="PROSITE" id="PS51217"/>
    </source>
</evidence>
<comment type="catalytic activity">
    <reaction evidence="9">
        <text>ATP + H2O = ADP + phosphate + H(+)</text>
        <dbReference type="Rhea" id="RHEA:13065"/>
        <dbReference type="ChEBI" id="CHEBI:15377"/>
        <dbReference type="ChEBI" id="CHEBI:15378"/>
        <dbReference type="ChEBI" id="CHEBI:30616"/>
        <dbReference type="ChEBI" id="CHEBI:43474"/>
        <dbReference type="ChEBI" id="CHEBI:456216"/>
        <dbReference type="EC" id="5.6.2.4"/>
    </reaction>
</comment>
<dbReference type="STRING" id="1823756.A4H34_08110"/>
<dbReference type="GO" id="GO:0043138">
    <property type="term" value="F:3'-5' DNA helicase activity"/>
    <property type="evidence" value="ECO:0007669"/>
    <property type="project" value="UniProtKB-EC"/>
</dbReference>
<dbReference type="SUPFAM" id="SSF47819">
    <property type="entry name" value="HRDC-like"/>
    <property type="match status" value="1"/>
</dbReference>
<dbReference type="GO" id="GO:0033202">
    <property type="term" value="C:DNA helicase complex"/>
    <property type="evidence" value="ECO:0007669"/>
    <property type="project" value="TreeGrafter"/>
</dbReference>
<dbReference type="GO" id="GO:0000725">
    <property type="term" value="P:recombinational repair"/>
    <property type="evidence" value="ECO:0007669"/>
    <property type="project" value="TreeGrafter"/>
</dbReference>
<keyword evidence="2 10" id="KW-0547">Nucleotide-binding</keyword>
<dbReference type="Pfam" id="PF00580">
    <property type="entry name" value="UvrD-helicase"/>
    <property type="match status" value="1"/>
</dbReference>
<sequence length="667" mass="73187">MESADELLEHLDPEQREVATRFGVPLCVRAGAGTGKTRAITYRIAYAARAGILDPRNVMALTFTSRAAGELRSRLRDLGVRGASAHTFHAAALRQLGYFWGTAIGGAVPPIAENKLSMVAQAAGQLGMTTDSVSLRDMASEIEWSRVSLVTPDDYPDRARSLQRDQAAGYPAEEIARLIRAYEDVKQNRGVIDFEDVLLLLIGILIDRPDVARMVRDQYRHFVVDEYQDVSPLQHRLLQLWMGERRDLCVVGDVSQTIYSFAGASSRYLADFAREFRGAQILELIRDYRSSPQIVACANEVIAPDSSKGAVRLVSQLPSSVPVVFKEYGDDVEEAEAVAAEILQLREKGVGLADIAVLYRTNAQSAEFEAALGRAGVDYSIRGSERFFSRREVREAMVGMRAAARAEAGGALADDVKAVLMQRGWREQPPEGAGAARERWSALAALLKMAEEMERARGAGMAEFVAELEERAQIQAAPETDSVTLASLHSAKGLEWHAVFLVGMSEGLMPISLAKGEDAIDEERRLMYVGITRAKQCLQISYAKGNGQRSARKMSRFLQGTWPRPSEPVSRATSYRERKAAAARQFAAEHEDDVPLFEALVEWRLEASRRIDKPAYVILHDSTLRAVAVAKPATLAQLGKIRGIGASKLAEWGEEILGVVAQSGSGR</sequence>
<evidence type="ECO:0000256" key="4">
    <source>
        <dbReference type="ARBA" id="ARBA00022806"/>
    </source>
</evidence>
<dbReference type="InterPro" id="IPR000212">
    <property type="entry name" value="DNA_helicase_UvrD/REP"/>
</dbReference>
<evidence type="ECO:0000256" key="5">
    <source>
        <dbReference type="ARBA" id="ARBA00022840"/>
    </source>
</evidence>
<dbReference type="SUPFAM" id="SSF52540">
    <property type="entry name" value="P-loop containing nucleoside triphosphate hydrolases"/>
    <property type="match status" value="1"/>
</dbReference>
<protein>
    <recommendedName>
        <fullName evidence="8">DNA 3'-5' helicase</fullName>
        <ecNumber evidence="8">5.6.2.4</ecNumber>
    </recommendedName>
</protein>
<keyword evidence="5 10" id="KW-0067">ATP-binding</keyword>
<dbReference type="Gene3D" id="3.40.50.300">
    <property type="entry name" value="P-loop containing nucleotide triphosphate hydrolases"/>
    <property type="match status" value="3"/>
</dbReference>
<feature type="domain" description="HRDC" evidence="11">
    <location>
        <begin position="590"/>
        <end position="667"/>
    </location>
</feature>
<dbReference type="InterPro" id="IPR014017">
    <property type="entry name" value="DNA_helicase_UvrD-like_C"/>
</dbReference>
<accession>A0A179B2D9</accession>
<dbReference type="Proteomes" id="UP000078368">
    <property type="component" value="Unassembled WGS sequence"/>
</dbReference>
<evidence type="ECO:0000256" key="3">
    <source>
        <dbReference type="ARBA" id="ARBA00022801"/>
    </source>
</evidence>
<comment type="caution">
    <text evidence="14">The sequence shown here is derived from an EMBL/GenBank/DDBJ whole genome shotgun (WGS) entry which is preliminary data.</text>
</comment>